<evidence type="ECO:0000313" key="2">
    <source>
        <dbReference type="Proteomes" id="UP000239549"/>
    </source>
</evidence>
<evidence type="ECO:0000313" key="1">
    <source>
        <dbReference type="EMBL" id="GBF32735.1"/>
    </source>
</evidence>
<dbReference type="RefSeq" id="WP_231702647.1">
    <property type="nucleotide sequence ID" value="NZ_BFAV01000045.1"/>
</dbReference>
<reference evidence="2" key="1">
    <citation type="submission" date="2018-02" db="EMBL/GenBank/DDBJ databases">
        <title>Genome sequence of Desulfocucumis palustris strain NAW-5.</title>
        <authorList>
            <person name="Watanabe M."/>
            <person name="Kojima H."/>
            <person name="Fukui M."/>
        </authorList>
    </citation>
    <scope>NUCLEOTIDE SEQUENCE [LARGE SCALE GENOMIC DNA]</scope>
    <source>
        <strain evidence="2">NAW-5</strain>
    </source>
</reference>
<dbReference type="EMBL" id="BFAV01000045">
    <property type="protein sequence ID" value="GBF32735.1"/>
    <property type="molecule type" value="Genomic_DNA"/>
</dbReference>
<keyword evidence="2" id="KW-1185">Reference proteome</keyword>
<dbReference type="Proteomes" id="UP000239549">
    <property type="component" value="Unassembled WGS sequence"/>
</dbReference>
<protein>
    <submittedName>
        <fullName evidence="1">Uncharacterized protein</fullName>
    </submittedName>
</protein>
<proteinExistence type="predicted"/>
<dbReference type="AlphaFoldDB" id="A0A2L2X966"/>
<comment type="caution">
    <text evidence="1">The sequence shown here is derived from an EMBL/GenBank/DDBJ whole genome shotgun (WGS) entry which is preliminary data.</text>
</comment>
<accession>A0A2L2X966</accession>
<gene>
    <name evidence="1" type="ORF">DCCM_0931</name>
</gene>
<sequence length="188" mass="22194">MEIAVLSMPDYKYLYQITENVTPLDKDCGELCGSVCCRPHGNKALGMYLFPGEEVMFSGDEPWLEYERHDPGLYDFPDNWEYPVFFVKCAPPCPRKARPLSCRLFPLAPHLLEDGSLLIIHETMKLPYRCPLILKDFPLRKDFIDTVTEVWRELLKNDKIYRLVQEDSRDRERNLKKLPRVFRLQRLP</sequence>
<organism evidence="1 2">
    <name type="scientific">Desulfocucumis palustris</name>
    <dbReference type="NCBI Taxonomy" id="1898651"/>
    <lineage>
        <taxon>Bacteria</taxon>
        <taxon>Bacillati</taxon>
        <taxon>Bacillota</taxon>
        <taxon>Clostridia</taxon>
        <taxon>Eubacteriales</taxon>
        <taxon>Desulfocucumaceae</taxon>
        <taxon>Desulfocucumis</taxon>
    </lineage>
</organism>
<name>A0A2L2X966_9FIRM</name>